<accession>A0A6A5X806</accession>
<reference evidence="4" key="1">
    <citation type="journal article" date="2020" name="Stud. Mycol.">
        <title>101 Dothideomycetes genomes: a test case for predicting lifestyles and emergence of pathogens.</title>
        <authorList>
            <person name="Haridas S."/>
            <person name="Albert R."/>
            <person name="Binder M."/>
            <person name="Bloem J."/>
            <person name="Labutti K."/>
            <person name="Salamov A."/>
            <person name="Andreopoulos B."/>
            <person name="Baker S."/>
            <person name="Barry K."/>
            <person name="Bills G."/>
            <person name="Bluhm B."/>
            <person name="Cannon C."/>
            <person name="Castanera R."/>
            <person name="Culley D."/>
            <person name="Daum C."/>
            <person name="Ezra D."/>
            <person name="Gonzalez J."/>
            <person name="Henrissat B."/>
            <person name="Kuo A."/>
            <person name="Liang C."/>
            <person name="Lipzen A."/>
            <person name="Lutzoni F."/>
            <person name="Magnuson J."/>
            <person name="Mondo S."/>
            <person name="Nolan M."/>
            <person name="Ohm R."/>
            <person name="Pangilinan J."/>
            <person name="Park H.-J."/>
            <person name="Ramirez L."/>
            <person name="Alfaro M."/>
            <person name="Sun H."/>
            <person name="Tritt A."/>
            <person name="Yoshinaga Y."/>
            <person name="Zwiers L.-H."/>
            <person name="Turgeon B."/>
            <person name="Goodwin S."/>
            <person name="Spatafora J."/>
            <person name="Crous P."/>
            <person name="Grigoriev I."/>
        </authorList>
    </citation>
    <scope>NUCLEOTIDE SEQUENCE</scope>
    <source>
        <strain evidence="4">CBS 175.79</strain>
    </source>
</reference>
<dbReference type="SUPFAM" id="SSF54427">
    <property type="entry name" value="NTF2-like"/>
    <property type="match status" value="1"/>
</dbReference>
<dbReference type="GO" id="GO:0016829">
    <property type="term" value="F:lyase activity"/>
    <property type="evidence" value="ECO:0007669"/>
    <property type="project" value="UniProtKB-KW"/>
</dbReference>
<evidence type="ECO:0000256" key="2">
    <source>
        <dbReference type="ARBA" id="ARBA00023239"/>
    </source>
</evidence>
<dbReference type="InterPro" id="IPR032710">
    <property type="entry name" value="NTF2-like_dom_sf"/>
</dbReference>
<dbReference type="EMBL" id="ML978080">
    <property type="protein sequence ID" value="KAF2009072.1"/>
    <property type="molecule type" value="Genomic_DNA"/>
</dbReference>
<gene>
    <name evidence="4" type="ORF">BU24DRAFT_468468</name>
</gene>
<proteinExistence type="inferred from homology"/>
<sequence length="183" mass="20860">MSKFPDPYHHHHESLTSQSMANDITFPEFLCLSRITFEWADSYDSKDFTRLAAILAPEVTLDYSEAFGQKPVTMSKEAFLQLSSSEDRLGGIVDCIHHIGGSKFDRTGPDSVTGFHQVRTEYKRFKTMDKKEVEASGQGLTLMVHWYKKVDGEWKLAGTKPGGRMNEFNFDKIFTQKPQQAKI</sequence>
<evidence type="ECO:0000313" key="4">
    <source>
        <dbReference type="EMBL" id="KAF2009072.1"/>
    </source>
</evidence>
<dbReference type="InterPro" id="IPR049884">
    <property type="entry name" value="Scytalone_dh"/>
</dbReference>
<dbReference type="AlphaFoldDB" id="A0A6A5X806"/>
<dbReference type="Proteomes" id="UP000799778">
    <property type="component" value="Unassembled WGS sequence"/>
</dbReference>
<feature type="domain" description="Scytalone dehydratase-like" evidence="3">
    <location>
        <begin position="23"/>
        <end position="176"/>
    </location>
</feature>
<dbReference type="GeneID" id="54289922"/>
<evidence type="ECO:0000256" key="1">
    <source>
        <dbReference type="ARBA" id="ARBA00008584"/>
    </source>
</evidence>
<name>A0A6A5X806_9PLEO</name>
<organism evidence="4 5">
    <name type="scientific">Aaosphaeria arxii CBS 175.79</name>
    <dbReference type="NCBI Taxonomy" id="1450172"/>
    <lineage>
        <taxon>Eukaryota</taxon>
        <taxon>Fungi</taxon>
        <taxon>Dikarya</taxon>
        <taxon>Ascomycota</taxon>
        <taxon>Pezizomycotina</taxon>
        <taxon>Dothideomycetes</taxon>
        <taxon>Pleosporomycetidae</taxon>
        <taxon>Pleosporales</taxon>
        <taxon>Pleosporales incertae sedis</taxon>
        <taxon>Aaosphaeria</taxon>
    </lineage>
</organism>
<dbReference type="Gene3D" id="3.10.450.50">
    <property type="match status" value="1"/>
</dbReference>
<evidence type="ECO:0000313" key="5">
    <source>
        <dbReference type="Proteomes" id="UP000799778"/>
    </source>
</evidence>
<keyword evidence="5" id="KW-1185">Reference proteome</keyword>
<dbReference type="Pfam" id="PF02982">
    <property type="entry name" value="Scytalone_dh"/>
    <property type="match status" value="1"/>
</dbReference>
<dbReference type="OrthoDB" id="3728618at2759"/>
<keyword evidence="2" id="KW-0456">Lyase</keyword>
<comment type="similarity">
    <text evidence="1">Belongs to the scytalone dehydratase family.</text>
</comment>
<dbReference type="RefSeq" id="XP_033377411.1">
    <property type="nucleotide sequence ID" value="XM_033532525.1"/>
</dbReference>
<evidence type="ECO:0000259" key="3">
    <source>
        <dbReference type="Pfam" id="PF02982"/>
    </source>
</evidence>
<protein>
    <submittedName>
        <fullName evidence="4">Conidial pigment biosynthesis scytalone dehydratase Arp1</fullName>
    </submittedName>
</protein>